<organism evidence="1 2">
    <name type="scientific">Lipingzhangella halophila</name>
    <dbReference type="NCBI Taxonomy" id="1783352"/>
    <lineage>
        <taxon>Bacteria</taxon>
        <taxon>Bacillati</taxon>
        <taxon>Actinomycetota</taxon>
        <taxon>Actinomycetes</taxon>
        <taxon>Streptosporangiales</taxon>
        <taxon>Nocardiopsidaceae</taxon>
        <taxon>Lipingzhangella</taxon>
    </lineage>
</organism>
<dbReference type="InterPro" id="IPR023393">
    <property type="entry name" value="START-like_dom_sf"/>
</dbReference>
<proteinExistence type="predicted"/>
<dbReference type="Pfam" id="PF10604">
    <property type="entry name" value="Polyketide_cyc2"/>
    <property type="match status" value="1"/>
</dbReference>
<name>A0A7W7W509_9ACTN</name>
<evidence type="ECO:0000313" key="2">
    <source>
        <dbReference type="Proteomes" id="UP000523007"/>
    </source>
</evidence>
<dbReference type="Proteomes" id="UP000523007">
    <property type="component" value="Unassembled WGS sequence"/>
</dbReference>
<reference evidence="1 2" key="1">
    <citation type="submission" date="2020-08" db="EMBL/GenBank/DDBJ databases">
        <title>Sequencing the genomes of 1000 actinobacteria strains.</title>
        <authorList>
            <person name="Klenk H.-P."/>
        </authorList>
    </citation>
    <scope>NUCLEOTIDE SEQUENCE [LARGE SCALE GENOMIC DNA]</scope>
    <source>
        <strain evidence="1 2">DSM 102030</strain>
    </source>
</reference>
<keyword evidence="2" id="KW-1185">Reference proteome</keyword>
<dbReference type="InterPro" id="IPR019587">
    <property type="entry name" value="Polyketide_cyclase/dehydratase"/>
</dbReference>
<accession>A0A7W7W509</accession>
<dbReference type="RefSeq" id="WP_184580982.1">
    <property type="nucleotide sequence ID" value="NZ_JACHJT010000001.1"/>
</dbReference>
<dbReference type="EMBL" id="JACHJT010000001">
    <property type="protein sequence ID" value="MBB4933359.1"/>
    <property type="molecule type" value="Genomic_DNA"/>
</dbReference>
<dbReference type="Gene3D" id="3.30.530.20">
    <property type="match status" value="1"/>
</dbReference>
<sequence length="166" mass="18314">MPTNVHPLAVEVEARIAAAPENVWEFVSDITVPARFSGELQKVEWLDGATAPSVGARFTGHNHNTRLGEWSTVSEVAEFDPPRAFVWRVVGAEDALATWRFDLVPESSGATLLRHHVRTGPAFTPLDDFIARNPDKKEKAISVRREALQTNMRATVEGVRGLCEDA</sequence>
<evidence type="ECO:0000313" key="1">
    <source>
        <dbReference type="EMBL" id="MBB4933359.1"/>
    </source>
</evidence>
<dbReference type="AlphaFoldDB" id="A0A7W7W509"/>
<comment type="caution">
    <text evidence="1">The sequence shown here is derived from an EMBL/GenBank/DDBJ whole genome shotgun (WGS) entry which is preliminary data.</text>
</comment>
<dbReference type="SUPFAM" id="SSF55961">
    <property type="entry name" value="Bet v1-like"/>
    <property type="match status" value="1"/>
</dbReference>
<gene>
    <name evidence="1" type="ORF">F4561_004179</name>
</gene>
<dbReference type="CDD" id="cd07812">
    <property type="entry name" value="SRPBCC"/>
    <property type="match status" value="1"/>
</dbReference>
<protein>
    <submittedName>
        <fullName evidence="1">Uncharacterized protein YndB with AHSA1/START domain</fullName>
    </submittedName>
</protein>